<dbReference type="Gene3D" id="1.10.238.20">
    <property type="entry name" value="Pheromone/general odorant binding protein domain"/>
    <property type="match status" value="1"/>
</dbReference>
<dbReference type="GO" id="GO:0005615">
    <property type="term" value="C:extracellular space"/>
    <property type="evidence" value="ECO:0007669"/>
    <property type="project" value="TreeGrafter"/>
</dbReference>
<sequence length="149" mass="17165">MFLYYLFLTHIIYITNAAVDIKGLTKAELAELEQKTMTECLKKHSVNETLLSEFLNEETSESTSKEFKCVLGCYTEEMGYGKDKKPQWDVMEEVHKIEYDNDEDKEKALKIVKTCKTIVPEEVEDSCELGFAMHSCYLDQSKKVGLLLV</sequence>
<accession>A0A162X343</accession>
<dbReference type="GO" id="GO:0007608">
    <property type="term" value="P:sensory perception of smell"/>
    <property type="evidence" value="ECO:0007669"/>
    <property type="project" value="TreeGrafter"/>
</dbReference>
<name>A0A162X343_TRIBS</name>
<evidence type="ECO:0000313" key="3">
    <source>
        <dbReference type="EMBL" id="SAJ59030.1"/>
    </source>
</evidence>
<feature type="chain" id="PRO_5007840719" evidence="2">
    <location>
        <begin position="18"/>
        <end position="149"/>
    </location>
</feature>
<keyword evidence="1 2" id="KW-0732">Signal</keyword>
<dbReference type="AlphaFoldDB" id="A0A162X343"/>
<dbReference type="EMBL" id="LT555345">
    <property type="protein sequence ID" value="SAJ59030.1"/>
    <property type="molecule type" value="mRNA"/>
</dbReference>
<dbReference type="SUPFAM" id="SSF47565">
    <property type="entry name" value="Insect pheromone/odorant-binding proteins"/>
    <property type="match status" value="1"/>
</dbReference>
<dbReference type="SMART" id="SM00708">
    <property type="entry name" value="PhBP"/>
    <property type="match status" value="1"/>
</dbReference>
<dbReference type="Pfam" id="PF01395">
    <property type="entry name" value="PBP_GOBP"/>
    <property type="match status" value="1"/>
</dbReference>
<proteinExistence type="evidence at transcript level"/>
<dbReference type="PANTHER" id="PTHR11857">
    <property type="entry name" value="ODORANT BINDING PROTEIN-RELATED"/>
    <property type="match status" value="1"/>
</dbReference>
<evidence type="ECO:0000256" key="1">
    <source>
        <dbReference type="ARBA" id="ARBA00022729"/>
    </source>
</evidence>
<dbReference type="CDD" id="cd23992">
    <property type="entry name" value="PBP_GOBP"/>
    <property type="match status" value="1"/>
</dbReference>
<feature type="signal peptide" evidence="2">
    <location>
        <begin position="1"/>
        <end position="17"/>
    </location>
</feature>
<evidence type="ECO:0000256" key="2">
    <source>
        <dbReference type="SAM" id="SignalP"/>
    </source>
</evidence>
<reference evidence="3" key="1">
    <citation type="submission" date="2016-03" db="EMBL/GenBank/DDBJ databases">
        <title>Under expression of chemosensory genes in domiciliary bugs of the Chagas disease vector Triatoma brasiliensis.</title>
        <authorList>
            <person name="Marchant A."/>
            <person name="Mougel F."/>
            <person name="Jacquin-Joly E."/>
            <person name="Costa J."/>
            <person name="Almeida C.E."/>
            <person name="Harry M."/>
        </authorList>
    </citation>
    <scope>NUCLEOTIDE SEQUENCE</scope>
    <source>
        <tissue evidence="3">Head antenna rostrum</tissue>
    </source>
</reference>
<gene>
    <name evidence="3" type="primary">TbraOBP14</name>
</gene>
<organism evidence="3">
    <name type="scientific">Triatoma brasiliensis</name>
    <name type="common">Blood-sucking bug</name>
    <dbReference type="NCBI Taxonomy" id="65344"/>
    <lineage>
        <taxon>Eukaryota</taxon>
        <taxon>Metazoa</taxon>
        <taxon>Ecdysozoa</taxon>
        <taxon>Arthropoda</taxon>
        <taxon>Hexapoda</taxon>
        <taxon>Insecta</taxon>
        <taxon>Pterygota</taxon>
        <taxon>Neoptera</taxon>
        <taxon>Paraneoptera</taxon>
        <taxon>Hemiptera</taxon>
        <taxon>Heteroptera</taxon>
        <taxon>Panheteroptera</taxon>
        <taxon>Cimicomorpha</taxon>
        <taxon>Reduviidae</taxon>
        <taxon>Triatominae</taxon>
        <taxon>Triatoma</taxon>
    </lineage>
</organism>
<dbReference type="InterPro" id="IPR006170">
    <property type="entry name" value="PBP/GOBP"/>
</dbReference>
<protein>
    <submittedName>
        <fullName evidence="3">Putative odorant-binding protein</fullName>
    </submittedName>
</protein>
<dbReference type="GO" id="GO:0005549">
    <property type="term" value="F:odorant binding"/>
    <property type="evidence" value="ECO:0007669"/>
    <property type="project" value="InterPro"/>
</dbReference>
<dbReference type="InterPro" id="IPR036728">
    <property type="entry name" value="PBP_GOBP_sf"/>
</dbReference>